<reference evidence="1" key="1">
    <citation type="journal article" date="2021" name="PeerJ">
        <title>Extensive microbial diversity within the chicken gut microbiome revealed by metagenomics and culture.</title>
        <authorList>
            <person name="Gilroy R."/>
            <person name="Ravi A."/>
            <person name="Getino M."/>
            <person name="Pursley I."/>
            <person name="Horton D.L."/>
            <person name="Alikhan N.F."/>
            <person name="Baker D."/>
            <person name="Gharbi K."/>
            <person name="Hall N."/>
            <person name="Watson M."/>
            <person name="Adriaenssens E.M."/>
            <person name="Foster-Nyarko E."/>
            <person name="Jarju S."/>
            <person name="Secka A."/>
            <person name="Antonio M."/>
            <person name="Oren A."/>
            <person name="Chaudhuri R.R."/>
            <person name="La Ragione R."/>
            <person name="Hildebrand F."/>
            <person name="Pallen M.J."/>
        </authorList>
    </citation>
    <scope>NUCLEOTIDE SEQUENCE</scope>
    <source>
        <strain evidence="1">Gambia15-2214</strain>
    </source>
</reference>
<comment type="caution">
    <text evidence="1">The sequence shown here is derived from an EMBL/GenBank/DDBJ whole genome shotgun (WGS) entry which is preliminary data.</text>
</comment>
<name>A0A9E2L1M6_9SPIR</name>
<evidence type="ECO:0000313" key="1">
    <source>
        <dbReference type="EMBL" id="MBU3850060.1"/>
    </source>
</evidence>
<dbReference type="EMBL" id="JAHLFV010000137">
    <property type="protein sequence ID" value="MBU3850060.1"/>
    <property type="molecule type" value="Genomic_DNA"/>
</dbReference>
<dbReference type="InterPro" id="IPR036249">
    <property type="entry name" value="Thioredoxin-like_sf"/>
</dbReference>
<accession>A0A9E2L1M6</accession>
<gene>
    <name evidence="1" type="ORF">IAA16_05800</name>
</gene>
<dbReference type="SUPFAM" id="SSF52833">
    <property type="entry name" value="Thioredoxin-like"/>
    <property type="match status" value="1"/>
</dbReference>
<protein>
    <submittedName>
        <fullName evidence="1">(2Fe-2S) ferredoxin domain-containing protein</fullName>
    </submittedName>
</protein>
<dbReference type="Gene3D" id="3.40.30.10">
    <property type="entry name" value="Glutaredoxin"/>
    <property type="match status" value="1"/>
</dbReference>
<organism evidence="1 2">
    <name type="scientific">Candidatus Treponema excrementipullorum</name>
    <dbReference type="NCBI Taxonomy" id="2838768"/>
    <lineage>
        <taxon>Bacteria</taxon>
        <taxon>Pseudomonadati</taxon>
        <taxon>Spirochaetota</taxon>
        <taxon>Spirochaetia</taxon>
        <taxon>Spirochaetales</taxon>
        <taxon>Treponemataceae</taxon>
        <taxon>Treponema</taxon>
    </lineage>
</organism>
<evidence type="ECO:0000313" key="2">
    <source>
        <dbReference type="Proteomes" id="UP000823914"/>
    </source>
</evidence>
<reference evidence="1" key="2">
    <citation type="submission" date="2021-04" db="EMBL/GenBank/DDBJ databases">
        <authorList>
            <person name="Gilroy R."/>
        </authorList>
    </citation>
    <scope>NUCLEOTIDE SEQUENCE</scope>
    <source>
        <strain evidence="1">Gambia15-2214</strain>
    </source>
</reference>
<proteinExistence type="predicted"/>
<dbReference type="AlphaFoldDB" id="A0A9E2L1M6"/>
<dbReference type="Proteomes" id="UP000823914">
    <property type="component" value="Unassembled WGS sequence"/>
</dbReference>
<dbReference type="Pfam" id="PF01257">
    <property type="entry name" value="2Fe-2S_thioredx"/>
    <property type="match status" value="1"/>
</dbReference>
<dbReference type="CDD" id="cd02980">
    <property type="entry name" value="TRX_Fd_family"/>
    <property type="match status" value="1"/>
</dbReference>
<sequence length="80" mass="8893">MKTITICMGSSCFTKGNGDNAEFIQNYLAMHYPGETIEIRGCLCEGECKKGPNIRVGDKLYTEVSLEMLPDIIEEAVRSE</sequence>